<keyword evidence="2" id="KW-0012">Acyltransferase</keyword>
<dbReference type="CDD" id="cd24032">
    <property type="entry name" value="ASKHA_NBD_TsaB"/>
    <property type="match status" value="1"/>
</dbReference>
<name>A0ABW3Q582_9BACL</name>
<organism evidence="2 3">
    <name type="scientific">Paenibacillus provencensis</name>
    <dbReference type="NCBI Taxonomy" id="441151"/>
    <lineage>
        <taxon>Bacteria</taxon>
        <taxon>Bacillati</taxon>
        <taxon>Bacillota</taxon>
        <taxon>Bacilli</taxon>
        <taxon>Bacillales</taxon>
        <taxon>Paenibacillaceae</taxon>
        <taxon>Paenibacillus</taxon>
    </lineage>
</organism>
<proteinExistence type="predicted"/>
<gene>
    <name evidence="2" type="primary">tsaB</name>
    <name evidence="2" type="ORF">ACFQ3J_13705</name>
</gene>
<dbReference type="Gene3D" id="3.30.420.40">
    <property type="match status" value="2"/>
</dbReference>
<dbReference type="Pfam" id="PF00814">
    <property type="entry name" value="TsaD"/>
    <property type="match status" value="1"/>
</dbReference>
<dbReference type="InterPro" id="IPR043129">
    <property type="entry name" value="ATPase_NBD"/>
</dbReference>
<dbReference type="EMBL" id="JBHTKX010000001">
    <property type="protein sequence ID" value="MFD1129225.1"/>
    <property type="molecule type" value="Genomic_DNA"/>
</dbReference>
<dbReference type="EC" id="2.3.1.234" evidence="2"/>
<accession>A0ABW3Q582</accession>
<protein>
    <submittedName>
        <fullName evidence="2">tRNA (Adenosine(37)-N6)-threonylcarbamoyltransferase complex dimerization subunit type 1 TsaB</fullName>
        <ecNumber evidence="2">2.3.1.234</ecNumber>
    </submittedName>
</protein>
<evidence type="ECO:0000313" key="3">
    <source>
        <dbReference type="Proteomes" id="UP001597169"/>
    </source>
</evidence>
<reference evidence="3" key="1">
    <citation type="journal article" date="2019" name="Int. J. Syst. Evol. Microbiol.">
        <title>The Global Catalogue of Microorganisms (GCM) 10K type strain sequencing project: providing services to taxonomists for standard genome sequencing and annotation.</title>
        <authorList>
            <consortium name="The Broad Institute Genomics Platform"/>
            <consortium name="The Broad Institute Genome Sequencing Center for Infectious Disease"/>
            <person name="Wu L."/>
            <person name="Ma J."/>
        </authorList>
    </citation>
    <scope>NUCLEOTIDE SEQUENCE [LARGE SCALE GENOMIC DNA]</scope>
    <source>
        <strain evidence="3">CCUG 53519</strain>
    </source>
</reference>
<evidence type="ECO:0000259" key="1">
    <source>
        <dbReference type="Pfam" id="PF00814"/>
    </source>
</evidence>
<dbReference type="InterPro" id="IPR000905">
    <property type="entry name" value="Gcp-like_dom"/>
</dbReference>
<comment type="caution">
    <text evidence="2">The sequence shown here is derived from an EMBL/GenBank/DDBJ whole genome shotgun (WGS) entry which is preliminary data.</text>
</comment>
<dbReference type="PANTHER" id="PTHR11735">
    <property type="entry name" value="TRNA N6-ADENOSINE THREONYLCARBAMOYLTRANSFERASE"/>
    <property type="match status" value="1"/>
</dbReference>
<keyword evidence="3" id="KW-1185">Reference proteome</keyword>
<sequence length="273" mass="30073">MNEERKPRERFLALDTSTAVLAAALMENETVLSESNSRTERNHAVHVVQALEDLMKEQHIERTEIGGIAVGIGPGSYTGIRIAVTAAKTLAWAWGVPVASVSSLEALAWGGIGSLKDNKKIGAASTDSGNQVKAEQVQYWVVPLMDARRGQAYTAWFEGYDGEKPMHRLEEDGIRLVEPWTEKLAEQYEQTEASSRPAGIIFAGEVSQHAETIEKLRDRLSCELVLMPYDMEGRYVGKLGAMKLKAGLHDDVHTLIPNYTQLAEAEANLLRKG</sequence>
<dbReference type="InterPro" id="IPR022496">
    <property type="entry name" value="T6A_TsaB"/>
</dbReference>
<feature type="domain" description="Gcp-like" evidence="1">
    <location>
        <begin position="39"/>
        <end position="109"/>
    </location>
</feature>
<dbReference type="RefSeq" id="WP_251582149.1">
    <property type="nucleotide sequence ID" value="NZ_JBHTKX010000001.1"/>
</dbReference>
<evidence type="ECO:0000313" key="2">
    <source>
        <dbReference type="EMBL" id="MFD1129225.1"/>
    </source>
</evidence>
<keyword evidence="2" id="KW-0808">Transferase</keyword>
<dbReference type="NCBIfam" id="TIGR03725">
    <property type="entry name" value="T6A_YeaZ"/>
    <property type="match status" value="1"/>
</dbReference>
<dbReference type="SUPFAM" id="SSF53067">
    <property type="entry name" value="Actin-like ATPase domain"/>
    <property type="match status" value="1"/>
</dbReference>
<dbReference type="Proteomes" id="UP001597169">
    <property type="component" value="Unassembled WGS sequence"/>
</dbReference>
<dbReference type="PANTHER" id="PTHR11735:SF11">
    <property type="entry name" value="TRNA THREONYLCARBAMOYLADENOSINE BIOSYNTHESIS PROTEIN TSAB"/>
    <property type="match status" value="1"/>
</dbReference>
<dbReference type="GO" id="GO:0061711">
    <property type="term" value="F:tRNA N(6)-L-threonylcarbamoyladenine synthase activity"/>
    <property type="evidence" value="ECO:0007669"/>
    <property type="project" value="UniProtKB-EC"/>
</dbReference>